<keyword evidence="1" id="KW-1133">Transmembrane helix</keyword>
<protein>
    <submittedName>
        <fullName evidence="2">Uncharacterized protein</fullName>
    </submittedName>
</protein>
<name>A0ABS5ZKR0_9GAMM</name>
<feature type="transmembrane region" description="Helical" evidence="1">
    <location>
        <begin position="72"/>
        <end position="95"/>
    </location>
</feature>
<evidence type="ECO:0000313" key="2">
    <source>
        <dbReference type="EMBL" id="MBU2714535.1"/>
    </source>
</evidence>
<accession>A0ABS5ZKR0</accession>
<keyword evidence="3" id="KW-1185">Reference proteome</keyword>
<proteinExistence type="predicted"/>
<sequence>ILSPLPVWTGYKAADPLNVLIKKNNVYIDIGSGNAKAAFELLYFGLSVTALVLVCLYFFMRVIAPSYEPIDWPLIFVLGGAWLLITLIFIFYVIYSHFKHGKENMQTRFNRQRREVAWVDDKKQLHLVPWESFKAWVSSASTVGDSVAYRSALLGMGPPAYDDPHGFIGVWRMPCGVEISGIMQWEC</sequence>
<comment type="caution">
    <text evidence="2">The sequence shown here is derived from an EMBL/GenBank/DDBJ whole genome shotgun (WGS) entry which is preliminary data.</text>
</comment>
<organism evidence="2 3">
    <name type="scientific">Zooshikella harenae</name>
    <dbReference type="NCBI Taxonomy" id="2827238"/>
    <lineage>
        <taxon>Bacteria</taxon>
        <taxon>Pseudomonadati</taxon>
        <taxon>Pseudomonadota</taxon>
        <taxon>Gammaproteobacteria</taxon>
        <taxon>Oceanospirillales</taxon>
        <taxon>Zooshikellaceae</taxon>
        <taxon>Zooshikella</taxon>
    </lineage>
</organism>
<gene>
    <name evidence="2" type="ORF">KCG35_26130</name>
</gene>
<evidence type="ECO:0000256" key="1">
    <source>
        <dbReference type="SAM" id="Phobius"/>
    </source>
</evidence>
<keyword evidence="1" id="KW-0812">Transmembrane</keyword>
<dbReference type="Proteomes" id="UP000690515">
    <property type="component" value="Unassembled WGS sequence"/>
</dbReference>
<reference evidence="2 3" key="1">
    <citation type="submission" date="2021-04" db="EMBL/GenBank/DDBJ databases">
        <authorList>
            <person name="Pira H."/>
            <person name="Risdian C."/>
            <person name="Wink J."/>
        </authorList>
    </citation>
    <scope>NUCLEOTIDE SEQUENCE [LARGE SCALE GENOMIC DNA]</scope>
    <source>
        <strain evidence="2 3">WH53</strain>
    </source>
</reference>
<keyword evidence="1" id="KW-0472">Membrane</keyword>
<feature type="non-terminal residue" evidence="2">
    <location>
        <position position="1"/>
    </location>
</feature>
<dbReference type="EMBL" id="JAGSOY010000362">
    <property type="protein sequence ID" value="MBU2714535.1"/>
    <property type="molecule type" value="Genomic_DNA"/>
</dbReference>
<evidence type="ECO:0000313" key="3">
    <source>
        <dbReference type="Proteomes" id="UP000690515"/>
    </source>
</evidence>
<feature type="non-terminal residue" evidence="2">
    <location>
        <position position="187"/>
    </location>
</feature>
<feature type="transmembrane region" description="Helical" evidence="1">
    <location>
        <begin position="41"/>
        <end position="60"/>
    </location>
</feature>
<dbReference type="RefSeq" id="WP_215822860.1">
    <property type="nucleotide sequence ID" value="NZ_JAGSOY010000362.1"/>
</dbReference>